<evidence type="ECO:0000313" key="1">
    <source>
        <dbReference type="EMBL" id="UNM11850.1"/>
    </source>
</evidence>
<keyword evidence="2" id="KW-1185">Reference proteome</keyword>
<protein>
    <submittedName>
        <fullName evidence="1">Uncharacterized protein</fullName>
    </submittedName>
</protein>
<dbReference type="Proteomes" id="UP000828924">
    <property type="component" value="Chromosome"/>
</dbReference>
<gene>
    <name evidence="1" type="ORF">J4032_10100</name>
</gene>
<accession>A0ABY3WJI2</accession>
<proteinExistence type="predicted"/>
<evidence type="ECO:0000313" key="2">
    <source>
        <dbReference type="Proteomes" id="UP000828924"/>
    </source>
</evidence>
<organism evidence="1 2">
    <name type="scientific">Streptomyces formicae</name>
    <dbReference type="NCBI Taxonomy" id="1616117"/>
    <lineage>
        <taxon>Bacteria</taxon>
        <taxon>Bacillati</taxon>
        <taxon>Actinomycetota</taxon>
        <taxon>Actinomycetes</taxon>
        <taxon>Kitasatosporales</taxon>
        <taxon>Streptomycetaceae</taxon>
        <taxon>Streptomyces</taxon>
    </lineage>
</organism>
<name>A0ABY3WJI2_9ACTN</name>
<sequence>MPRPDQPRALKRGGLAVLGAAGGSFERCGQASVGFAEDDFGEGAAAVALGQGGGVAADVGGHGAGVPGELEGDLLVVAGFEVRVLPREHGGDERFVRGAVQREFGLDQAVGVVEHDVRVAHQCLAASSWPWLSVLSSGAWMARKRA</sequence>
<reference evidence="1 2" key="1">
    <citation type="submission" date="2021-03" db="EMBL/GenBank/DDBJ databases">
        <title>Complete genome of Streptomyces formicae strain 1H-GS9 (DSM 100524).</title>
        <authorList>
            <person name="Atanasov K.E."/>
            <person name="Altabella T."/>
            <person name="Ferrer A."/>
        </authorList>
    </citation>
    <scope>NUCLEOTIDE SEQUENCE [LARGE SCALE GENOMIC DNA]</scope>
    <source>
        <strain evidence="1 2">1H-GS9</strain>
    </source>
</reference>
<dbReference type="EMBL" id="CP071872">
    <property type="protein sequence ID" value="UNM11850.1"/>
    <property type="molecule type" value="Genomic_DNA"/>
</dbReference>